<dbReference type="Proteomes" id="UP000287651">
    <property type="component" value="Unassembled WGS sequence"/>
</dbReference>
<organism evidence="1 2">
    <name type="scientific">Ensete ventricosum</name>
    <name type="common">Abyssinian banana</name>
    <name type="synonym">Musa ensete</name>
    <dbReference type="NCBI Taxonomy" id="4639"/>
    <lineage>
        <taxon>Eukaryota</taxon>
        <taxon>Viridiplantae</taxon>
        <taxon>Streptophyta</taxon>
        <taxon>Embryophyta</taxon>
        <taxon>Tracheophyta</taxon>
        <taxon>Spermatophyta</taxon>
        <taxon>Magnoliopsida</taxon>
        <taxon>Liliopsida</taxon>
        <taxon>Zingiberales</taxon>
        <taxon>Musaceae</taxon>
        <taxon>Ensete</taxon>
    </lineage>
</organism>
<name>A0A426ZPW0_ENSVE</name>
<comment type="caution">
    <text evidence="1">The sequence shown here is derived from an EMBL/GenBank/DDBJ whole genome shotgun (WGS) entry which is preliminary data.</text>
</comment>
<accession>A0A426ZPW0</accession>
<reference evidence="1 2" key="1">
    <citation type="journal article" date="2014" name="Agronomy (Basel)">
        <title>A Draft Genome Sequence for Ensete ventricosum, the Drought-Tolerant Tree Against Hunger.</title>
        <authorList>
            <person name="Harrison J."/>
            <person name="Moore K.A."/>
            <person name="Paszkiewicz K."/>
            <person name="Jones T."/>
            <person name="Grant M."/>
            <person name="Ambacheew D."/>
            <person name="Muzemil S."/>
            <person name="Studholme D.J."/>
        </authorList>
    </citation>
    <scope>NUCLEOTIDE SEQUENCE [LARGE SCALE GENOMIC DNA]</scope>
</reference>
<dbReference type="EMBL" id="AMZH03005612">
    <property type="protein sequence ID" value="RRT65965.1"/>
    <property type="molecule type" value="Genomic_DNA"/>
</dbReference>
<gene>
    <name evidence="1" type="ORF">B296_00008380</name>
</gene>
<dbReference type="AlphaFoldDB" id="A0A426ZPW0"/>
<proteinExistence type="predicted"/>
<evidence type="ECO:0000313" key="1">
    <source>
        <dbReference type="EMBL" id="RRT65965.1"/>
    </source>
</evidence>
<protein>
    <submittedName>
        <fullName evidence="1">Uncharacterized protein</fullName>
    </submittedName>
</protein>
<evidence type="ECO:0000313" key="2">
    <source>
        <dbReference type="Proteomes" id="UP000287651"/>
    </source>
</evidence>
<sequence>MTSVVALFGSNNQGRSGALLKSISGDTVVMEEAVMVVIRCRHKRWIADGGSNGGVVDVGMMVTVGSLLRRWRMVVKEMVGGGIVQSLMASIHATREVDASVSAVTTGDKWGR</sequence>